<dbReference type="Proteomes" id="UP000019471">
    <property type="component" value="Unassembled WGS sequence"/>
</dbReference>
<dbReference type="RefSeq" id="XP_007750392.1">
    <property type="nucleotide sequence ID" value="XM_007752202.1"/>
</dbReference>
<dbReference type="InterPro" id="IPR027417">
    <property type="entry name" value="P-loop_NTPase"/>
</dbReference>
<evidence type="ECO:0000256" key="2">
    <source>
        <dbReference type="SAM" id="MobiDB-lite"/>
    </source>
</evidence>
<dbReference type="InterPro" id="IPR053137">
    <property type="entry name" value="NLR-like"/>
</dbReference>
<accession>W9WYI8</accession>
<dbReference type="HOGENOM" id="CLU_000288_125_8_1"/>
<dbReference type="OrthoDB" id="5086500at2759"/>
<dbReference type="SUPFAM" id="SSF48452">
    <property type="entry name" value="TPR-like"/>
    <property type="match status" value="2"/>
</dbReference>
<gene>
    <name evidence="3" type="ORF">A1O5_11630</name>
</gene>
<organism evidence="3 4">
    <name type="scientific">Cladophialophora psammophila CBS 110553</name>
    <dbReference type="NCBI Taxonomy" id="1182543"/>
    <lineage>
        <taxon>Eukaryota</taxon>
        <taxon>Fungi</taxon>
        <taxon>Dikarya</taxon>
        <taxon>Ascomycota</taxon>
        <taxon>Pezizomycotina</taxon>
        <taxon>Eurotiomycetes</taxon>
        <taxon>Chaetothyriomycetidae</taxon>
        <taxon>Chaetothyriales</taxon>
        <taxon>Herpotrichiellaceae</taxon>
        <taxon>Cladophialophora</taxon>
    </lineage>
</organism>
<evidence type="ECO:0000313" key="3">
    <source>
        <dbReference type="EMBL" id="EXJ63309.1"/>
    </source>
</evidence>
<dbReference type="SMART" id="SM00028">
    <property type="entry name" value="TPR"/>
    <property type="match status" value="6"/>
</dbReference>
<keyword evidence="1" id="KW-0175">Coiled coil</keyword>
<feature type="coiled-coil region" evidence="1">
    <location>
        <begin position="431"/>
        <end position="458"/>
    </location>
</feature>
<dbReference type="GeneID" id="19196319"/>
<reference evidence="3 4" key="1">
    <citation type="submission" date="2013-03" db="EMBL/GenBank/DDBJ databases">
        <title>The Genome Sequence of Cladophialophora psammophila CBS 110553.</title>
        <authorList>
            <consortium name="The Broad Institute Genomics Platform"/>
            <person name="Cuomo C."/>
            <person name="de Hoog S."/>
            <person name="Gorbushina A."/>
            <person name="Walker B."/>
            <person name="Young S.K."/>
            <person name="Zeng Q."/>
            <person name="Gargeya S."/>
            <person name="Fitzgerald M."/>
            <person name="Haas B."/>
            <person name="Abouelleil A."/>
            <person name="Allen A.W."/>
            <person name="Alvarado L."/>
            <person name="Arachchi H.M."/>
            <person name="Berlin A.M."/>
            <person name="Chapman S.B."/>
            <person name="Gainer-Dewar J."/>
            <person name="Goldberg J."/>
            <person name="Griggs A."/>
            <person name="Gujja S."/>
            <person name="Hansen M."/>
            <person name="Howarth C."/>
            <person name="Imamovic A."/>
            <person name="Ireland A."/>
            <person name="Larimer J."/>
            <person name="McCowan C."/>
            <person name="Murphy C."/>
            <person name="Pearson M."/>
            <person name="Poon T.W."/>
            <person name="Priest M."/>
            <person name="Roberts A."/>
            <person name="Saif S."/>
            <person name="Shea T."/>
            <person name="Sisk P."/>
            <person name="Sykes S."/>
            <person name="Wortman J."/>
            <person name="Nusbaum C."/>
            <person name="Birren B."/>
        </authorList>
    </citation>
    <scope>NUCLEOTIDE SEQUENCE [LARGE SCALE GENOMIC DNA]</scope>
    <source>
        <strain evidence="3 4">CBS 110553</strain>
    </source>
</reference>
<dbReference type="Pfam" id="PF13374">
    <property type="entry name" value="TPR_10"/>
    <property type="match status" value="3"/>
</dbReference>
<keyword evidence="4" id="KW-1185">Reference proteome</keyword>
<protein>
    <submittedName>
        <fullName evidence="3">Uncharacterized protein</fullName>
    </submittedName>
</protein>
<dbReference type="SUPFAM" id="SSF52540">
    <property type="entry name" value="P-loop containing nucleoside triphosphate hydrolases"/>
    <property type="match status" value="1"/>
</dbReference>
<evidence type="ECO:0000256" key="1">
    <source>
        <dbReference type="SAM" id="Coils"/>
    </source>
</evidence>
<feature type="region of interest" description="Disordered" evidence="2">
    <location>
        <begin position="728"/>
        <end position="748"/>
    </location>
</feature>
<dbReference type="PANTHER" id="PTHR46082:SF6">
    <property type="entry name" value="AAA+ ATPASE DOMAIN-CONTAINING PROTEIN-RELATED"/>
    <property type="match status" value="1"/>
</dbReference>
<dbReference type="AlphaFoldDB" id="W9WYI8"/>
<proteinExistence type="predicted"/>
<dbReference type="InterPro" id="IPR019734">
    <property type="entry name" value="TPR_rpt"/>
</dbReference>
<comment type="caution">
    <text evidence="3">The sequence shown here is derived from an EMBL/GenBank/DDBJ whole genome shotgun (WGS) entry which is preliminary data.</text>
</comment>
<dbReference type="InterPro" id="IPR011990">
    <property type="entry name" value="TPR-like_helical_dom_sf"/>
</dbReference>
<dbReference type="Gene3D" id="3.40.50.300">
    <property type="entry name" value="P-loop containing nucleotide triphosphate hydrolases"/>
    <property type="match status" value="1"/>
</dbReference>
<name>W9WYI8_9EURO</name>
<dbReference type="eggNOG" id="KOG1840">
    <property type="taxonomic scope" value="Eukaryota"/>
</dbReference>
<dbReference type="Gene3D" id="1.25.40.10">
    <property type="entry name" value="Tetratricopeptide repeat domain"/>
    <property type="match status" value="2"/>
</dbReference>
<evidence type="ECO:0000313" key="4">
    <source>
        <dbReference type="Proteomes" id="UP000019471"/>
    </source>
</evidence>
<dbReference type="PANTHER" id="PTHR46082">
    <property type="entry name" value="ATP/GTP-BINDING PROTEIN-RELATED"/>
    <property type="match status" value="1"/>
</dbReference>
<sequence length="748" mass="85520">MGAVSKTQLALNYAEETRGCYNPAFWIDARTEETVQMSFQRIAAALGLTFLNSPTSDIEIQTLPVVAGMCRWFSERDEGDPRWLVIIDNADDTSWRIDEIIPRGTRGHVIVTSQHRQTPSFLGGSCKFVEAREMSREEARTLLKQQIRLAAGVENEQELDEVDGLCNEVADRLGCLALAVELAGLYLSDQLQQHDRNDTNVMRSEALCSVFRQYLPDFERHQDELLRGKPFLRLSFYQMTVWTVWDTSLAAIEKQVPQSHANQMLTFLAQFDRGQMEEEMFRLASGGWRDIISQVRFSDNGMPDWLQQMINHDNGRDDFYYRQATQPLMRYGLLRQSGGEWKATTMHSLVQWRARKAGEDSKAAWRRWTLLFLLAAVYQTNREMGRPSFRRHLIAHLLEMNIDYRNLVQEMHADEISTALLGGELGAVLSAQGHSQKAEELERQVVETTKRVLGAEHAFTLNSMHNLGHTLNSLGKYEEAEKIHRDVLQAREKAPGANHPFKLSSMDNLAMTLNGLGKIEEAEKMLREVLMLREKLQGKDDPDTLFCISNLAAVLSRLGKEEAAVKMLQEVLQAQQRVLGKEHPDTLRSMHNLAAVLLELGQNEEAMVMFQEAFATMEKVLGKEHLLTLITTTNLATALYNLEQYNEAKEMFEEVLPTMEKTLGKEYSATLRCIYDLAVALYKLELYDEAKKKWEEVLPAMEKVLGKEHPDTLKCTHWHEYLSTRHVEQKGRLTPSRASNGTRMEHEN</sequence>
<dbReference type="STRING" id="1182543.W9WYI8"/>
<dbReference type="Pfam" id="PF13424">
    <property type="entry name" value="TPR_12"/>
    <property type="match status" value="2"/>
</dbReference>
<dbReference type="EMBL" id="AMGX01000027">
    <property type="protein sequence ID" value="EXJ63309.1"/>
    <property type="molecule type" value="Genomic_DNA"/>
</dbReference>